<proteinExistence type="predicted"/>
<feature type="non-terminal residue" evidence="2">
    <location>
        <position position="1"/>
    </location>
</feature>
<sequence>AAARDRGWDSDDTLDNGTPRLRIGTSKASSERNRTKRALNRLFPEE</sequence>
<evidence type="ECO:0000256" key="1">
    <source>
        <dbReference type="SAM" id="MobiDB-lite"/>
    </source>
</evidence>
<reference evidence="2" key="1">
    <citation type="journal article" date="2015" name="Nature">
        <title>Complex archaea that bridge the gap between prokaryotes and eukaryotes.</title>
        <authorList>
            <person name="Spang A."/>
            <person name="Saw J.H."/>
            <person name="Jorgensen S.L."/>
            <person name="Zaremba-Niedzwiedzka K."/>
            <person name="Martijn J."/>
            <person name="Lind A.E."/>
            <person name="van Eijk R."/>
            <person name="Schleper C."/>
            <person name="Guy L."/>
            <person name="Ettema T.J."/>
        </authorList>
    </citation>
    <scope>NUCLEOTIDE SEQUENCE</scope>
</reference>
<feature type="region of interest" description="Disordered" evidence="1">
    <location>
        <begin position="1"/>
        <end position="46"/>
    </location>
</feature>
<dbReference type="EMBL" id="LAZR01048818">
    <property type="protein sequence ID" value="KKK91066.1"/>
    <property type="molecule type" value="Genomic_DNA"/>
</dbReference>
<dbReference type="AlphaFoldDB" id="A0A0F9C329"/>
<name>A0A0F9C329_9ZZZZ</name>
<evidence type="ECO:0000313" key="2">
    <source>
        <dbReference type="EMBL" id="KKK91066.1"/>
    </source>
</evidence>
<protein>
    <submittedName>
        <fullName evidence="2">Uncharacterized protein</fullName>
    </submittedName>
</protein>
<organism evidence="2">
    <name type="scientific">marine sediment metagenome</name>
    <dbReference type="NCBI Taxonomy" id="412755"/>
    <lineage>
        <taxon>unclassified sequences</taxon>
        <taxon>metagenomes</taxon>
        <taxon>ecological metagenomes</taxon>
    </lineage>
</organism>
<gene>
    <name evidence="2" type="ORF">LCGC14_2716720</name>
</gene>
<accession>A0A0F9C329</accession>
<comment type="caution">
    <text evidence="2">The sequence shown here is derived from an EMBL/GenBank/DDBJ whole genome shotgun (WGS) entry which is preliminary data.</text>
</comment>